<feature type="chain" id="PRO_5035193218" evidence="1">
    <location>
        <begin position="21"/>
        <end position="312"/>
    </location>
</feature>
<evidence type="ECO:0000313" key="4">
    <source>
        <dbReference type="Proteomes" id="UP000747542"/>
    </source>
</evidence>
<dbReference type="Pfam" id="PF18322">
    <property type="entry name" value="CLIP_1"/>
    <property type="match status" value="3"/>
</dbReference>
<dbReference type="Proteomes" id="UP000747542">
    <property type="component" value="Unassembled WGS sequence"/>
</dbReference>
<feature type="domain" description="PPAF-2-like Clip" evidence="2">
    <location>
        <begin position="178"/>
        <end position="225"/>
    </location>
</feature>
<keyword evidence="1" id="KW-0732">Signal</keyword>
<protein>
    <submittedName>
        <fullName evidence="3">Putative masquerade-like protein 1</fullName>
    </submittedName>
</protein>
<keyword evidence="4" id="KW-1185">Reference proteome</keyword>
<name>A0A8J5JVV3_HOMAM</name>
<evidence type="ECO:0000313" key="3">
    <source>
        <dbReference type="EMBL" id="KAG7165135.1"/>
    </source>
</evidence>
<organism evidence="3 4">
    <name type="scientific">Homarus americanus</name>
    <name type="common">American lobster</name>
    <dbReference type="NCBI Taxonomy" id="6706"/>
    <lineage>
        <taxon>Eukaryota</taxon>
        <taxon>Metazoa</taxon>
        <taxon>Ecdysozoa</taxon>
        <taxon>Arthropoda</taxon>
        <taxon>Crustacea</taxon>
        <taxon>Multicrustacea</taxon>
        <taxon>Malacostraca</taxon>
        <taxon>Eumalacostraca</taxon>
        <taxon>Eucarida</taxon>
        <taxon>Decapoda</taxon>
        <taxon>Pleocyemata</taxon>
        <taxon>Astacidea</taxon>
        <taxon>Nephropoidea</taxon>
        <taxon>Nephropidae</taxon>
        <taxon>Homarus</taxon>
    </lineage>
</organism>
<dbReference type="InterPro" id="IPR041515">
    <property type="entry name" value="PPAF-2-like_Clip"/>
</dbReference>
<evidence type="ECO:0000259" key="2">
    <source>
        <dbReference type="Pfam" id="PF18322"/>
    </source>
</evidence>
<gene>
    <name evidence="3" type="ORF">Hamer_G004919</name>
</gene>
<feature type="domain" description="PPAF-2-like Clip" evidence="2">
    <location>
        <begin position="74"/>
        <end position="131"/>
    </location>
</feature>
<dbReference type="EMBL" id="JAHLQT010024847">
    <property type="protein sequence ID" value="KAG7165135.1"/>
    <property type="molecule type" value="Genomic_DNA"/>
</dbReference>
<feature type="signal peptide" evidence="1">
    <location>
        <begin position="1"/>
        <end position="20"/>
    </location>
</feature>
<evidence type="ECO:0000256" key="1">
    <source>
        <dbReference type="SAM" id="SignalP"/>
    </source>
</evidence>
<sequence>MRAGKVVSILVVLVAGTVWAGPQYPGVSGGGASVDQPQQQQVGQGEFWWQQDGVFIDDGTAGGSETELITSFTPSQSPDCSEYHGCVQWELCVDGIINTDGIGLLNARTPEQVPEDNTAVTCPGIGKICCRIPDHILQQQSRGDGDGTGIVEVVSGGGGVDGGQQSGGQVDAGLISYCAEQQDCVPTYLCHDGEINTSGVGLINPRIRPVTCTNPDYPTVPAVCCNLPSCSSGDLCLPHDTCEGTLVTDHRGKYKDCFLEPGAEAGVCCTPPVPAPLQTCPGTRVCVPNHVCTAQGSINTDGVGIIDQRMLH</sequence>
<accession>A0A8J5JVV3</accession>
<dbReference type="AlphaFoldDB" id="A0A8J5JVV3"/>
<comment type="caution">
    <text evidence="3">The sequence shown here is derived from an EMBL/GenBank/DDBJ whole genome shotgun (WGS) entry which is preliminary data.</text>
</comment>
<proteinExistence type="predicted"/>
<reference evidence="3" key="1">
    <citation type="journal article" date="2021" name="Sci. Adv.">
        <title>The American lobster genome reveals insights on longevity, neural, and immune adaptations.</title>
        <authorList>
            <person name="Polinski J.M."/>
            <person name="Zimin A.V."/>
            <person name="Clark K.F."/>
            <person name="Kohn A.B."/>
            <person name="Sadowski N."/>
            <person name="Timp W."/>
            <person name="Ptitsyn A."/>
            <person name="Khanna P."/>
            <person name="Romanova D.Y."/>
            <person name="Williams P."/>
            <person name="Greenwood S.J."/>
            <person name="Moroz L.L."/>
            <person name="Walt D.R."/>
            <person name="Bodnar A.G."/>
        </authorList>
    </citation>
    <scope>NUCLEOTIDE SEQUENCE</scope>
    <source>
        <strain evidence="3">GMGI-L3</strain>
    </source>
</reference>
<feature type="domain" description="PPAF-2-like Clip" evidence="2">
    <location>
        <begin position="279"/>
        <end position="310"/>
    </location>
</feature>
<feature type="non-terminal residue" evidence="3">
    <location>
        <position position="312"/>
    </location>
</feature>